<gene>
    <name evidence="3" type="ORF">GQX73_g5875</name>
</gene>
<dbReference type="Pfam" id="PF01408">
    <property type="entry name" value="GFO_IDH_MocA"/>
    <property type="match status" value="1"/>
</dbReference>
<comment type="caution">
    <text evidence="3">The sequence shown here is derived from an EMBL/GenBank/DDBJ whole genome shotgun (WGS) entry which is preliminary data.</text>
</comment>
<feature type="domain" description="Gal80p-like C-terminal" evidence="2">
    <location>
        <begin position="139"/>
        <end position="293"/>
    </location>
</feature>
<dbReference type="AlphaFoldDB" id="A0A7C8IQH9"/>
<dbReference type="Proteomes" id="UP000481858">
    <property type="component" value="Unassembled WGS sequence"/>
</dbReference>
<dbReference type="InParanoid" id="A0A7C8IQH9"/>
<evidence type="ECO:0000313" key="3">
    <source>
        <dbReference type="EMBL" id="KAF2967698.1"/>
    </source>
</evidence>
<feature type="domain" description="Gfo/Idh/MocA-like oxidoreductase N-terminal" evidence="1">
    <location>
        <begin position="4"/>
        <end position="121"/>
    </location>
</feature>
<name>A0A7C8IQH9_9PEZI</name>
<dbReference type="InterPro" id="IPR055080">
    <property type="entry name" value="Gal80p-like_C"/>
</dbReference>
<dbReference type="SUPFAM" id="SSF55347">
    <property type="entry name" value="Glyceraldehyde-3-phosphate dehydrogenase-like, C-terminal domain"/>
    <property type="match status" value="1"/>
</dbReference>
<dbReference type="PANTHER" id="PTHR43708:SF1">
    <property type="entry name" value="GALACTOSE_LACTOSE METABOLISM REGULATORY PROTEIN GAL80"/>
    <property type="match status" value="1"/>
</dbReference>
<protein>
    <submittedName>
        <fullName evidence="3">Uncharacterized protein</fullName>
    </submittedName>
</protein>
<dbReference type="InterPro" id="IPR000683">
    <property type="entry name" value="Gfo/Idh/MocA-like_OxRdtase_N"/>
</dbReference>
<evidence type="ECO:0000259" key="2">
    <source>
        <dbReference type="Pfam" id="PF22685"/>
    </source>
</evidence>
<dbReference type="PANTHER" id="PTHR43708">
    <property type="entry name" value="CONSERVED EXPRESSED OXIDOREDUCTASE (EUROFUNG)"/>
    <property type="match status" value="1"/>
</dbReference>
<reference evidence="3 4" key="1">
    <citation type="submission" date="2019-12" db="EMBL/GenBank/DDBJ databases">
        <title>Draft genome sequence of the ascomycete Xylaria multiplex DSM 110363.</title>
        <authorList>
            <person name="Buettner E."/>
            <person name="Kellner H."/>
        </authorList>
    </citation>
    <scope>NUCLEOTIDE SEQUENCE [LARGE SCALE GENOMIC DNA]</scope>
    <source>
        <strain evidence="3 4">DSM 110363</strain>
    </source>
</reference>
<organism evidence="3 4">
    <name type="scientific">Xylaria multiplex</name>
    <dbReference type="NCBI Taxonomy" id="323545"/>
    <lineage>
        <taxon>Eukaryota</taxon>
        <taxon>Fungi</taxon>
        <taxon>Dikarya</taxon>
        <taxon>Ascomycota</taxon>
        <taxon>Pezizomycotina</taxon>
        <taxon>Sordariomycetes</taxon>
        <taxon>Xylariomycetidae</taxon>
        <taxon>Xylariales</taxon>
        <taxon>Xylariaceae</taxon>
        <taxon>Xylaria</taxon>
    </lineage>
</organism>
<dbReference type="InterPro" id="IPR036291">
    <property type="entry name" value="NAD(P)-bd_dom_sf"/>
</dbReference>
<dbReference type="EMBL" id="WUBL01000063">
    <property type="protein sequence ID" value="KAF2967698.1"/>
    <property type="molecule type" value="Genomic_DNA"/>
</dbReference>
<keyword evidence="4" id="KW-1185">Reference proteome</keyword>
<sequence length="397" mass="44435">MSPIRVALIGLSASAKVNWAEQGHLPYLHSAQGRSHYELVALLNSSVEAAVAARAHFKLPPTVKTYGSPDDLARDKDVDLVVCNTRVDTHVLTSSASLTAGKAVFIEWPLAENYEAALALTGARRIDHSIIGLQGRVSPIALKLKEVLKSGRIGRVLSSDVRAFGNLGRRDSVAESVSYFTNKSVGGNHVTIAYAHTIDYVHEVLGEFDGFQSRMQIQRPVLKIRDQNGVTTDREIHSDVPDLVIVHGKLAKGKADIVENATLSFTFRSGHQFKGTPGFIWTINGEKGEIMVTANGAYIHSDSYKDPIDIKLHDHATDEVVSIEWDWQEWQKELPRRSRVVAELYERFAHWWEDGKPAGNLPWEKEWPRLHDAVVRMKELEELFRQYDAQNDVSNIF</sequence>
<dbReference type="OrthoDB" id="446809at2759"/>
<evidence type="ECO:0000259" key="1">
    <source>
        <dbReference type="Pfam" id="PF01408"/>
    </source>
</evidence>
<accession>A0A7C8IQH9</accession>
<proteinExistence type="predicted"/>
<dbReference type="SUPFAM" id="SSF51735">
    <property type="entry name" value="NAD(P)-binding Rossmann-fold domains"/>
    <property type="match status" value="1"/>
</dbReference>
<dbReference type="Gene3D" id="3.40.50.720">
    <property type="entry name" value="NAD(P)-binding Rossmann-like Domain"/>
    <property type="match status" value="1"/>
</dbReference>
<evidence type="ECO:0000313" key="4">
    <source>
        <dbReference type="Proteomes" id="UP000481858"/>
    </source>
</evidence>
<dbReference type="GO" id="GO:0000166">
    <property type="term" value="F:nucleotide binding"/>
    <property type="evidence" value="ECO:0007669"/>
    <property type="project" value="InterPro"/>
</dbReference>
<dbReference type="Gene3D" id="3.30.360.10">
    <property type="entry name" value="Dihydrodipicolinate Reductase, domain 2"/>
    <property type="match status" value="1"/>
</dbReference>
<dbReference type="InterPro" id="IPR051317">
    <property type="entry name" value="Gfo/Idh/MocA_oxidoreduct"/>
</dbReference>
<dbReference type="Pfam" id="PF22685">
    <property type="entry name" value="Gal80p_C-like"/>
    <property type="match status" value="1"/>
</dbReference>